<evidence type="ECO:0000313" key="1">
    <source>
        <dbReference type="EMBL" id="QTA87588.1"/>
    </source>
</evidence>
<dbReference type="KEGG" id="dmm:dnm_036220"/>
<proteinExistence type="predicted"/>
<organism evidence="1 2">
    <name type="scientific">Desulfonema magnum</name>
    <dbReference type="NCBI Taxonomy" id="45655"/>
    <lineage>
        <taxon>Bacteria</taxon>
        <taxon>Pseudomonadati</taxon>
        <taxon>Thermodesulfobacteriota</taxon>
        <taxon>Desulfobacteria</taxon>
        <taxon>Desulfobacterales</taxon>
        <taxon>Desulfococcaceae</taxon>
        <taxon>Desulfonema</taxon>
    </lineage>
</organism>
<sequence length="42" mass="4793">MSLKKTNYNGFRGEYNFLKLSYQNMLFSPNVIPGKTDAMCGL</sequence>
<dbReference type="AlphaFoldDB" id="A0A975BLW9"/>
<dbReference type="EMBL" id="CP061800">
    <property type="protein sequence ID" value="QTA87588.1"/>
    <property type="molecule type" value="Genomic_DNA"/>
</dbReference>
<name>A0A975BLW9_9BACT</name>
<protein>
    <submittedName>
        <fullName evidence="1">Uncharacterized protein</fullName>
    </submittedName>
</protein>
<dbReference type="Proteomes" id="UP000663722">
    <property type="component" value="Chromosome"/>
</dbReference>
<reference evidence="1" key="1">
    <citation type="journal article" date="2021" name="Microb. Physiol.">
        <title>Proteogenomic Insights into the Physiology of Marine, Sulfate-Reducing, Filamentous Desulfonema limicola and Desulfonema magnum.</title>
        <authorList>
            <person name="Schnaars V."/>
            <person name="Wohlbrand L."/>
            <person name="Scheve S."/>
            <person name="Hinrichs C."/>
            <person name="Reinhardt R."/>
            <person name="Rabus R."/>
        </authorList>
    </citation>
    <scope>NUCLEOTIDE SEQUENCE</scope>
    <source>
        <strain evidence="1">4be13</strain>
    </source>
</reference>
<evidence type="ECO:0000313" key="2">
    <source>
        <dbReference type="Proteomes" id="UP000663722"/>
    </source>
</evidence>
<keyword evidence="2" id="KW-1185">Reference proteome</keyword>
<accession>A0A975BLW9</accession>
<gene>
    <name evidence="1" type="ORF">dnm_036220</name>
</gene>